<proteinExistence type="predicted"/>
<protein>
    <recommendedName>
        <fullName evidence="3">Lipoprotein</fullName>
    </recommendedName>
</protein>
<sequence length="187" mass="21640">MVTKLYFTIIIAILALSCDGRYRKFKSKAEVLTELNLKEAFSKEIHIIPENPVQIVTDTVLNNGFKIKIHYYSQKDSVFVGSKINNTEDETYFKNFEATINIQNGEHKKHSVTLNKASFKDFETAAFWNRAVMQFVWIDFEASNEEFVYLNTAFNIVNTSVFKDFRISINKYGIVNIQQVNTLPNTI</sequence>
<dbReference type="Proteomes" id="UP000308713">
    <property type="component" value="Unassembled WGS sequence"/>
</dbReference>
<accession>A0A5C4SDV4</accession>
<evidence type="ECO:0000313" key="2">
    <source>
        <dbReference type="Proteomes" id="UP000308713"/>
    </source>
</evidence>
<dbReference type="PROSITE" id="PS51257">
    <property type="entry name" value="PROKAR_LIPOPROTEIN"/>
    <property type="match status" value="1"/>
</dbReference>
<organism evidence="1 2">
    <name type="scientific">Allotamlana fucoidanivorans</name>
    <dbReference type="NCBI Taxonomy" id="2583814"/>
    <lineage>
        <taxon>Bacteria</taxon>
        <taxon>Pseudomonadati</taxon>
        <taxon>Bacteroidota</taxon>
        <taxon>Flavobacteriia</taxon>
        <taxon>Flavobacteriales</taxon>
        <taxon>Flavobacteriaceae</taxon>
        <taxon>Allotamlana</taxon>
    </lineage>
</organism>
<dbReference type="Gene3D" id="2.40.128.510">
    <property type="entry name" value="Protein of unknown function DUF4738"/>
    <property type="match status" value="1"/>
</dbReference>
<dbReference type="EMBL" id="VDCS01000017">
    <property type="protein sequence ID" value="TNJ41717.1"/>
    <property type="molecule type" value="Genomic_DNA"/>
</dbReference>
<evidence type="ECO:0000313" key="1">
    <source>
        <dbReference type="EMBL" id="TNJ41717.1"/>
    </source>
</evidence>
<comment type="caution">
    <text evidence="1">The sequence shown here is derived from an EMBL/GenBank/DDBJ whole genome shotgun (WGS) entry which is preliminary data.</text>
</comment>
<evidence type="ECO:0008006" key="3">
    <source>
        <dbReference type="Google" id="ProtNLM"/>
    </source>
</evidence>
<reference evidence="1 2" key="1">
    <citation type="submission" date="2019-05" db="EMBL/GenBank/DDBJ databases">
        <title>Tamlana fucoidanivorans sp. nov., isolated from the surface of algae collected from Fujian province in China.</title>
        <authorList>
            <person name="Li J."/>
        </authorList>
    </citation>
    <scope>NUCLEOTIDE SEQUENCE [LARGE SCALE GENOMIC DNA]</scope>
    <source>
        <strain evidence="1 2">CW2-9</strain>
    </source>
</reference>
<dbReference type="OrthoDB" id="1441026at2"/>
<gene>
    <name evidence="1" type="ORF">FGF67_15670</name>
</gene>
<dbReference type="AlphaFoldDB" id="A0A5C4SDV4"/>
<name>A0A5C4SDV4_9FLAO</name>
<keyword evidence="2" id="KW-1185">Reference proteome</keyword>
<dbReference type="RefSeq" id="WP_139698705.1">
    <property type="nucleotide sequence ID" value="NZ_CP074074.1"/>
</dbReference>